<dbReference type="EMBL" id="JADIKI010000023">
    <property type="protein sequence ID" value="MFK2856835.1"/>
    <property type="molecule type" value="Genomic_DNA"/>
</dbReference>
<keyword evidence="5" id="KW-1185">Reference proteome</keyword>
<dbReference type="PROSITE" id="PS51257">
    <property type="entry name" value="PROKAR_LIPOPROTEIN"/>
    <property type="match status" value="1"/>
</dbReference>
<dbReference type="RefSeq" id="WP_380011949.1">
    <property type="nucleotide sequence ID" value="NZ_JADIKI010000023.1"/>
</dbReference>
<evidence type="ECO:0000256" key="1">
    <source>
        <dbReference type="ARBA" id="ARBA00022801"/>
    </source>
</evidence>
<dbReference type="SUPFAM" id="SSF49785">
    <property type="entry name" value="Galactose-binding domain-like"/>
    <property type="match status" value="1"/>
</dbReference>
<evidence type="ECO:0000313" key="4">
    <source>
        <dbReference type="EMBL" id="MFK2856835.1"/>
    </source>
</evidence>
<sequence>MRSLISCTALAVSLMAACAHAQTAPMTPMTPDIPSSFTAPTSANDYVKRVVMIPMRDGVKLHTVIVIPKGAHSAPILLTRTPYDADGRSQRMNSPHMLDLLPQGDEVFVKAGYIRVFQDIRGKHGSEGPYVMTLPLRGPLNSGKVDESTDAYDTIEWLSKNLPESNGKVGMLGSSYEGFTVVMALVNPNPALKVAAPESPMVDGWMGDDWFHYGAFRQTNFDYITGQTTKRGMGYIIPREGYDDYTNFLRAGSAGDYARANELDGLPFWRKIHENAAYTQFWSAQALDKTMAQQPLKVPTMWIQGLWDQEDMYGAIHSYEAVEPKDTTNTMNYLVMGPWRHSQINYDGSMLGPMKWDGDTALQFRRDVLLPFFNQYLKDGAPKADTPPVLIYNTGENHWDRFTHWPLSCDHGCDSAAKPLYLLANGRVSFDAPKAGDATYDEYVSDPAKPVPYQPRPVVGSDHEAWTRWLLNDQRFVDGRPDVLTYVSEPLTSSVRVSGAPQVNLVASTSGTDSDWVVKIIDVYPDTVPSNPTMGGYELPISLDIFRGRYRTSFEHPHAIEANTPLPYSFRLPTVNHVFEPGHRIMVQVQSSLFPLYDRNPQTFVPNIFDAKLGDYVKATQRVWHAPEHASFISLPVVSSQ</sequence>
<dbReference type="InterPro" id="IPR008979">
    <property type="entry name" value="Galactose-bd-like_sf"/>
</dbReference>
<dbReference type="NCBIfam" id="TIGR00976">
    <property type="entry name" value="CocE_NonD"/>
    <property type="match status" value="1"/>
</dbReference>
<proteinExistence type="predicted"/>
<feature type="chain" id="PRO_5045734626" evidence="2">
    <location>
        <begin position="22"/>
        <end position="641"/>
    </location>
</feature>
<evidence type="ECO:0000256" key="2">
    <source>
        <dbReference type="SAM" id="SignalP"/>
    </source>
</evidence>
<feature type="signal peptide" evidence="2">
    <location>
        <begin position="1"/>
        <end position="21"/>
    </location>
</feature>
<dbReference type="PANTHER" id="PTHR43056:SF10">
    <property type="entry name" value="COCE_NOND FAMILY, PUTATIVE (AFU_ORTHOLOGUE AFUA_7G00600)-RELATED"/>
    <property type="match status" value="1"/>
</dbReference>
<dbReference type="SMART" id="SM00939">
    <property type="entry name" value="PepX_C"/>
    <property type="match status" value="1"/>
</dbReference>
<organism evidence="4 5">
    <name type="scientific">Dyella humi</name>
    <dbReference type="NCBI Taxonomy" id="1770547"/>
    <lineage>
        <taxon>Bacteria</taxon>
        <taxon>Pseudomonadati</taxon>
        <taxon>Pseudomonadota</taxon>
        <taxon>Gammaproteobacteria</taxon>
        <taxon>Lysobacterales</taxon>
        <taxon>Rhodanobacteraceae</taxon>
        <taxon>Dyella</taxon>
    </lineage>
</organism>
<keyword evidence="2" id="KW-0732">Signal</keyword>
<dbReference type="InterPro" id="IPR005674">
    <property type="entry name" value="CocE/Ser_esterase"/>
</dbReference>
<dbReference type="Gene3D" id="1.10.3020.10">
    <property type="entry name" value="alpha-amino acid ester hydrolase ( Helical cap domain)"/>
    <property type="match status" value="1"/>
</dbReference>
<dbReference type="InterPro" id="IPR000383">
    <property type="entry name" value="Xaa-Pro-like_dom"/>
</dbReference>
<gene>
    <name evidence="4" type="ORF">ISP18_19675</name>
</gene>
<dbReference type="InterPro" id="IPR013736">
    <property type="entry name" value="Xaa-Pro_dipept_C"/>
</dbReference>
<dbReference type="InterPro" id="IPR050585">
    <property type="entry name" value="Xaa-Pro_dipeptidyl-ppase/CocE"/>
</dbReference>
<dbReference type="SUPFAM" id="SSF53474">
    <property type="entry name" value="alpha/beta-Hydrolases"/>
    <property type="match status" value="1"/>
</dbReference>
<evidence type="ECO:0000313" key="5">
    <source>
        <dbReference type="Proteomes" id="UP001620409"/>
    </source>
</evidence>
<dbReference type="Pfam" id="PF08530">
    <property type="entry name" value="PepX_C"/>
    <property type="match status" value="1"/>
</dbReference>
<accession>A0ABW8INM4</accession>
<dbReference type="InterPro" id="IPR029058">
    <property type="entry name" value="AB_hydrolase_fold"/>
</dbReference>
<dbReference type="Proteomes" id="UP001620409">
    <property type="component" value="Unassembled WGS sequence"/>
</dbReference>
<dbReference type="PANTHER" id="PTHR43056">
    <property type="entry name" value="PEPTIDASE S9 PROLYL OLIGOPEPTIDASE"/>
    <property type="match status" value="1"/>
</dbReference>
<reference evidence="4 5" key="1">
    <citation type="submission" date="2020-10" db="EMBL/GenBank/DDBJ databases">
        <title>Phylogeny of dyella-like bacteria.</title>
        <authorList>
            <person name="Fu J."/>
        </authorList>
    </citation>
    <scope>NUCLEOTIDE SEQUENCE [LARGE SCALE GENOMIC DNA]</scope>
    <source>
        <strain evidence="4 5">DHG40</strain>
    </source>
</reference>
<feature type="domain" description="Xaa-Pro dipeptidyl-peptidase C-terminal" evidence="3">
    <location>
        <begin position="370"/>
        <end position="634"/>
    </location>
</feature>
<dbReference type="Gene3D" id="3.40.50.1820">
    <property type="entry name" value="alpha/beta hydrolase"/>
    <property type="match status" value="1"/>
</dbReference>
<dbReference type="Pfam" id="PF02129">
    <property type="entry name" value="Peptidase_S15"/>
    <property type="match status" value="1"/>
</dbReference>
<protein>
    <submittedName>
        <fullName evidence="4">CocE/NonD family hydrolase</fullName>
    </submittedName>
</protein>
<name>A0ABW8INM4_9GAMM</name>
<keyword evidence="1 4" id="KW-0378">Hydrolase</keyword>
<evidence type="ECO:0000259" key="3">
    <source>
        <dbReference type="SMART" id="SM00939"/>
    </source>
</evidence>
<dbReference type="Gene3D" id="2.60.120.260">
    <property type="entry name" value="Galactose-binding domain-like"/>
    <property type="match status" value="1"/>
</dbReference>
<dbReference type="GO" id="GO:0016787">
    <property type="term" value="F:hydrolase activity"/>
    <property type="evidence" value="ECO:0007669"/>
    <property type="project" value="UniProtKB-KW"/>
</dbReference>
<comment type="caution">
    <text evidence="4">The sequence shown here is derived from an EMBL/GenBank/DDBJ whole genome shotgun (WGS) entry which is preliminary data.</text>
</comment>